<dbReference type="KEGG" id="scv:A4G25_03710"/>
<proteinExistence type="predicted"/>
<dbReference type="Pfam" id="PF03796">
    <property type="entry name" value="DnaB_C"/>
    <property type="match status" value="1"/>
</dbReference>
<protein>
    <submittedName>
        <fullName evidence="2">AAA family ATPase</fullName>
    </submittedName>
</protein>
<gene>
    <name evidence="2" type="ORF">I6J05_01990</name>
</gene>
<feature type="domain" description="SF4 helicase" evidence="1">
    <location>
        <begin position="150"/>
        <end position="410"/>
    </location>
</feature>
<dbReference type="Proteomes" id="UP000595942">
    <property type="component" value="Chromosome"/>
</dbReference>
<dbReference type="GO" id="GO:0005524">
    <property type="term" value="F:ATP binding"/>
    <property type="evidence" value="ECO:0007669"/>
    <property type="project" value="InterPro"/>
</dbReference>
<evidence type="ECO:0000313" key="2">
    <source>
        <dbReference type="EMBL" id="QQS83119.1"/>
    </source>
</evidence>
<dbReference type="GO" id="GO:0006260">
    <property type="term" value="P:DNA replication"/>
    <property type="evidence" value="ECO:0007669"/>
    <property type="project" value="InterPro"/>
</dbReference>
<dbReference type="SUPFAM" id="SSF52540">
    <property type="entry name" value="P-loop containing nucleoside triphosphate hydrolases"/>
    <property type="match status" value="1"/>
</dbReference>
<dbReference type="GO" id="GO:0005829">
    <property type="term" value="C:cytosol"/>
    <property type="evidence" value="ECO:0007669"/>
    <property type="project" value="TreeGrafter"/>
</dbReference>
<keyword evidence="3" id="KW-1185">Reference proteome</keyword>
<dbReference type="PANTHER" id="PTHR30153">
    <property type="entry name" value="REPLICATIVE DNA HELICASE DNAB"/>
    <property type="match status" value="1"/>
</dbReference>
<dbReference type="GO" id="GO:0003678">
    <property type="term" value="F:DNA helicase activity"/>
    <property type="evidence" value="ECO:0007669"/>
    <property type="project" value="InterPro"/>
</dbReference>
<dbReference type="Gene3D" id="3.40.50.300">
    <property type="entry name" value="P-loop containing nucleotide triphosphate hydrolases"/>
    <property type="match status" value="1"/>
</dbReference>
<organism evidence="2 3">
    <name type="scientific">Staphylococcus condimenti</name>
    <dbReference type="NCBI Taxonomy" id="70255"/>
    <lineage>
        <taxon>Bacteria</taxon>
        <taxon>Bacillati</taxon>
        <taxon>Bacillota</taxon>
        <taxon>Bacilli</taxon>
        <taxon>Bacillales</taxon>
        <taxon>Staphylococcaceae</taxon>
        <taxon>Staphylococcus</taxon>
    </lineage>
</organism>
<name>A0AB37HCT1_9STAP</name>
<dbReference type="InterPro" id="IPR007694">
    <property type="entry name" value="DNA_helicase_DnaB-like_C"/>
</dbReference>
<evidence type="ECO:0000259" key="1">
    <source>
        <dbReference type="PROSITE" id="PS51199"/>
    </source>
</evidence>
<reference evidence="2 3" key="1">
    <citation type="submission" date="2021-01" db="EMBL/GenBank/DDBJ databases">
        <title>FDA dAtabase for Regulatory Grade micrObial Sequences (FDA-ARGOS): Supporting development and validation of Infectious Disease Dx tests.</title>
        <authorList>
            <person name="Sproer C."/>
            <person name="Gronow S."/>
            <person name="Severitt S."/>
            <person name="Schroder I."/>
            <person name="Tallon L."/>
            <person name="Sadzewicz L."/>
            <person name="Zhao X."/>
            <person name="Boylan J."/>
            <person name="Ott S."/>
            <person name="Bowen H."/>
            <person name="Vavikolanu K."/>
            <person name="Mehta A."/>
            <person name="Aluvathingal J."/>
            <person name="Nadendla S."/>
            <person name="Lowell S."/>
            <person name="Myers T."/>
            <person name="Yan Y."/>
            <person name="Sichtig H."/>
        </authorList>
    </citation>
    <scope>NUCLEOTIDE SEQUENCE [LARGE SCALE GENOMIC DNA]</scope>
    <source>
        <strain evidence="2 3">FDAARGOS_1148</strain>
    </source>
</reference>
<accession>A0AB37HCT1</accession>
<dbReference type="InterPro" id="IPR027417">
    <property type="entry name" value="P-loop_NTPase"/>
</dbReference>
<dbReference type="PANTHER" id="PTHR30153:SF2">
    <property type="entry name" value="REPLICATIVE DNA HELICASE"/>
    <property type="match status" value="1"/>
</dbReference>
<sequence>MYNINEIESTIVASLLKKPDLLQKLRVKPDMFTNVGYSYFITFILEKGSVELNELFIKSAKDKGFISNDELAHLYNTDFVGVGYFESYQDDIIHAYQRRESERLANMYQQDDTTSIRELIDNLQAIELLDKTEDTGTKEYVNELIEEIYSDAPNNKIKTGFPLMDYKIGGFEPSQLVVIAARPSVGKTAFALNLLWNVAKSGYQTTFFSIETTGKNVLQRMLASICKIELTKIKEVSNLTVDDITNLTKGLDDIMHNNVNIVAKSSITTQDVRAQTMKQTDKPQVIFIDYLQLMQTDAKIDRRVAIERISRDLKIIANETDAIIVILSQLSRGVESRNDKRPMLSDMKESGGIEADASIAMLLYREDYYDKDIEEEDGKSTVECNIAKNKDGETGVIEFDFYKRIQRFYT</sequence>
<dbReference type="AlphaFoldDB" id="A0AB37HCT1"/>
<dbReference type="CDD" id="cd00984">
    <property type="entry name" value="DnaB_C"/>
    <property type="match status" value="1"/>
</dbReference>
<dbReference type="EMBL" id="CP068073">
    <property type="protein sequence ID" value="QQS83119.1"/>
    <property type="molecule type" value="Genomic_DNA"/>
</dbReference>
<dbReference type="PROSITE" id="PS51199">
    <property type="entry name" value="SF4_HELICASE"/>
    <property type="match status" value="1"/>
</dbReference>
<evidence type="ECO:0000313" key="3">
    <source>
        <dbReference type="Proteomes" id="UP000595942"/>
    </source>
</evidence>